<evidence type="ECO:0000256" key="1">
    <source>
        <dbReference type="ARBA" id="ARBA00001946"/>
    </source>
</evidence>
<dbReference type="PANTHER" id="PTHR33571">
    <property type="entry name" value="SSL8005 PROTEIN"/>
    <property type="match status" value="1"/>
</dbReference>
<evidence type="ECO:0000313" key="17">
    <source>
        <dbReference type="Proteomes" id="UP000284243"/>
    </source>
</evidence>
<evidence type="ECO:0000256" key="5">
    <source>
        <dbReference type="ARBA" id="ARBA00022723"/>
    </source>
</evidence>
<accession>A0A1Y4A2B9</accession>
<dbReference type="CDD" id="cd05403">
    <property type="entry name" value="NT_KNTase_like"/>
    <property type="match status" value="1"/>
</dbReference>
<evidence type="ECO:0000256" key="3">
    <source>
        <dbReference type="ARBA" id="ARBA00022679"/>
    </source>
</evidence>
<dbReference type="EMBL" id="JAKNDN010000003">
    <property type="protein sequence ID" value="MCG4958608.1"/>
    <property type="molecule type" value="Genomic_DNA"/>
</dbReference>
<dbReference type="EMBL" id="QSCO01000002">
    <property type="protein sequence ID" value="RGY09479.1"/>
    <property type="molecule type" value="Genomic_DNA"/>
</dbReference>
<dbReference type="Proteomes" id="UP000284243">
    <property type="component" value="Unassembled WGS sequence"/>
</dbReference>
<organism evidence="13 17">
    <name type="scientific">Odoribacter splanchnicus</name>
    <dbReference type="NCBI Taxonomy" id="28118"/>
    <lineage>
        <taxon>Bacteria</taxon>
        <taxon>Pseudomonadati</taxon>
        <taxon>Bacteroidota</taxon>
        <taxon>Bacteroidia</taxon>
        <taxon>Bacteroidales</taxon>
        <taxon>Odoribacteraceae</taxon>
        <taxon>Odoribacter</taxon>
    </lineage>
</organism>
<comment type="cofactor">
    <cofactor evidence="1">
        <name>Mg(2+)</name>
        <dbReference type="ChEBI" id="CHEBI:18420"/>
    </cofactor>
</comment>
<proteinExistence type="inferred from homology"/>
<dbReference type="EMBL" id="JAQMRD010000002">
    <property type="protein sequence ID" value="MDB9221792.1"/>
    <property type="molecule type" value="Genomic_DNA"/>
</dbReference>
<keyword evidence="2" id="KW-1277">Toxin-antitoxin system</keyword>
<evidence type="ECO:0000256" key="7">
    <source>
        <dbReference type="ARBA" id="ARBA00022840"/>
    </source>
</evidence>
<dbReference type="Proteomes" id="UP001199750">
    <property type="component" value="Unassembled WGS sequence"/>
</dbReference>
<dbReference type="GO" id="GO:0046872">
    <property type="term" value="F:metal ion binding"/>
    <property type="evidence" value="ECO:0007669"/>
    <property type="project" value="UniProtKB-KW"/>
</dbReference>
<evidence type="ECO:0000313" key="18">
    <source>
        <dbReference type="Proteomes" id="UP000284434"/>
    </source>
</evidence>
<reference evidence="12" key="3">
    <citation type="submission" date="2023-01" db="EMBL/GenBank/DDBJ databases">
        <title>Human gut microbiome strain richness.</title>
        <authorList>
            <person name="Chen-Liaw A."/>
        </authorList>
    </citation>
    <scope>NUCLEOTIDE SEQUENCE</scope>
    <source>
        <strain evidence="12">RTP21484st1_B7_RTP21484_190118</strain>
    </source>
</reference>
<name>A0A1Y4A2B9_9BACT</name>
<keyword evidence="5" id="KW-0479">Metal-binding</keyword>
<dbReference type="Proteomes" id="UP000284434">
    <property type="component" value="Unassembled WGS sequence"/>
</dbReference>
<evidence type="ECO:0000313" key="16">
    <source>
        <dbReference type="Proteomes" id="UP000283426"/>
    </source>
</evidence>
<dbReference type="EMBL" id="QRYC01000003">
    <property type="protein sequence ID" value="RGU58030.1"/>
    <property type="molecule type" value="Genomic_DNA"/>
</dbReference>
<dbReference type="GO" id="GO:0016779">
    <property type="term" value="F:nucleotidyltransferase activity"/>
    <property type="evidence" value="ECO:0007669"/>
    <property type="project" value="UniProtKB-KW"/>
</dbReference>
<feature type="domain" description="Polymerase nucleotidyl transferase" evidence="10">
    <location>
        <begin position="24"/>
        <end position="97"/>
    </location>
</feature>
<dbReference type="Pfam" id="PF01909">
    <property type="entry name" value="NTP_transf_2"/>
    <property type="match status" value="1"/>
</dbReference>
<comment type="similarity">
    <text evidence="9">Belongs to the MntA antitoxin family.</text>
</comment>
<dbReference type="GO" id="GO:0005524">
    <property type="term" value="F:ATP binding"/>
    <property type="evidence" value="ECO:0007669"/>
    <property type="project" value="UniProtKB-KW"/>
</dbReference>
<gene>
    <name evidence="14" type="ORF">DWW24_03905</name>
    <name evidence="13" type="ORF">DWW57_02925</name>
    <name evidence="15" type="ORF">DXA53_01470</name>
    <name evidence="11" type="ORF">L0P03_01890</name>
    <name evidence="12" type="ORF">PN645_02080</name>
</gene>
<evidence type="ECO:0000256" key="4">
    <source>
        <dbReference type="ARBA" id="ARBA00022695"/>
    </source>
</evidence>
<keyword evidence="4" id="KW-0548">Nucleotidyltransferase</keyword>
<dbReference type="Gene3D" id="3.30.460.10">
    <property type="entry name" value="Beta Polymerase, domain 2"/>
    <property type="match status" value="1"/>
</dbReference>
<dbReference type="AlphaFoldDB" id="A0A1Y4A2B9"/>
<dbReference type="EMBL" id="QRYW01000006">
    <property type="protein sequence ID" value="RGV29236.1"/>
    <property type="molecule type" value="Genomic_DNA"/>
</dbReference>
<sequence>MKSINEYIQLLAVYMQTHASVYHIKRMGIFGSVARGEQTENSDIDICYEGEAPTLFTLVRIKYELEALLGRPVDLVRVREKMDEVLKQTIQEEAIYV</sequence>
<keyword evidence="6" id="KW-0547">Nucleotide-binding</keyword>
<keyword evidence="8" id="KW-0460">Magnesium</keyword>
<dbReference type="RefSeq" id="WP_013613360.1">
    <property type="nucleotide sequence ID" value="NZ_BAABYK010000001.1"/>
</dbReference>
<evidence type="ECO:0000313" key="11">
    <source>
        <dbReference type="EMBL" id="MCG4958608.1"/>
    </source>
</evidence>
<evidence type="ECO:0000256" key="9">
    <source>
        <dbReference type="ARBA" id="ARBA00038276"/>
    </source>
</evidence>
<dbReference type="GeneID" id="61276432"/>
<dbReference type="Proteomes" id="UP001212263">
    <property type="component" value="Unassembled WGS sequence"/>
</dbReference>
<reference evidence="11" key="2">
    <citation type="submission" date="2022-01" db="EMBL/GenBank/DDBJ databases">
        <title>Collection of gut derived symbiotic bacterial strains cultured from healthy donors.</title>
        <authorList>
            <person name="Lin H."/>
            <person name="Kohout C."/>
            <person name="Waligurski E."/>
            <person name="Pamer E.G."/>
        </authorList>
    </citation>
    <scope>NUCLEOTIDE SEQUENCE</scope>
    <source>
        <strain evidence="11">DFI.1.149</strain>
    </source>
</reference>
<dbReference type="InterPro" id="IPR043519">
    <property type="entry name" value="NT_sf"/>
</dbReference>
<reference evidence="16 17" key="1">
    <citation type="submission" date="2018-08" db="EMBL/GenBank/DDBJ databases">
        <title>A genome reference for cultivated species of the human gut microbiota.</title>
        <authorList>
            <person name="Zou Y."/>
            <person name="Xue W."/>
            <person name="Luo G."/>
        </authorList>
    </citation>
    <scope>NUCLEOTIDE SEQUENCE [LARGE SCALE GENOMIC DNA]</scope>
    <source>
        <strain evidence="14 16">AF14-6AC</strain>
        <strain evidence="13 17">AF16-14</strain>
        <strain evidence="15 18">OF03-11</strain>
    </source>
</reference>
<evidence type="ECO:0000313" key="13">
    <source>
        <dbReference type="EMBL" id="RGU58030.1"/>
    </source>
</evidence>
<evidence type="ECO:0000313" key="15">
    <source>
        <dbReference type="EMBL" id="RGY09479.1"/>
    </source>
</evidence>
<evidence type="ECO:0000256" key="8">
    <source>
        <dbReference type="ARBA" id="ARBA00022842"/>
    </source>
</evidence>
<evidence type="ECO:0000256" key="2">
    <source>
        <dbReference type="ARBA" id="ARBA00022649"/>
    </source>
</evidence>
<evidence type="ECO:0000313" key="12">
    <source>
        <dbReference type="EMBL" id="MDB9221792.1"/>
    </source>
</evidence>
<evidence type="ECO:0000259" key="10">
    <source>
        <dbReference type="Pfam" id="PF01909"/>
    </source>
</evidence>
<keyword evidence="3" id="KW-0808">Transferase</keyword>
<protein>
    <submittedName>
        <fullName evidence="13">DNA polymerase subunit beta</fullName>
    </submittedName>
    <submittedName>
        <fullName evidence="11">Nucleotidyltransferase family protein</fullName>
    </submittedName>
</protein>
<dbReference type="Proteomes" id="UP000283426">
    <property type="component" value="Unassembled WGS sequence"/>
</dbReference>
<evidence type="ECO:0000313" key="14">
    <source>
        <dbReference type="EMBL" id="RGV29236.1"/>
    </source>
</evidence>
<keyword evidence="7" id="KW-0067">ATP-binding</keyword>
<dbReference type="PANTHER" id="PTHR33571:SF14">
    <property type="entry name" value="PROTEIN ADENYLYLTRANSFERASE MJ0435-RELATED"/>
    <property type="match status" value="1"/>
</dbReference>
<dbReference type="InterPro" id="IPR002934">
    <property type="entry name" value="Polymerase_NTP_transf_dom"/>
</dbReference>
<dbReference type="OMA" id="IRENMST"/>
<dbReference type="SUPFAM" id="SSF81301">
    <property type="entry name" value="Nucleotidyltransferase"/>
    <property type="match status" value="1"/>
</dbReference>
<dbReference type="InterPro" id="IPR052038">
    <property type="entry name" value="Type-VII_TA_antitoxin"/>
</dbReference>
<evidence type="ECO:0000256" key="6">
    <source>
        <dbReference type="ARBA" id="ARBA00022741"/>
    </source>
</evidence>
<comment type="caution">
    <text evidence="13">The sequence shown here is derived from an EMBL/GenBank/DDBJ whole genome shotgun (WGS) entry which is preliminary data.</text>
</comment>